<dbReference type="GO" id="GO:0030246">
    <property type="term" value="F:carbohydrate binding"/>
    <property type="evidence" value="ECO:0007669"/>
    <property type="project" value="InterPro"/>
</dbReference>
<keyword evidence="5" id="KW-1185">Reference proteome</keyword>
<dbReference type="SMART" id="SM00495">
    <property type="entry name" value="ChtBD3"/>
    <property type="match status" value="2"/>
</dbReference>
<accession>A0A2N8ZFX8</accession>
<dbReference type="KEGG" id="vta:A2832"/>
<name>A0A2N8ZFX8_9VIBR</name>
<evidence type="ECO:0000313" key="4">
    <source>
        <dbReference type="EMBL" id="SON50798.1"/>
    </source>
</evidence>
<dbReference type="GO" id="GO:0005576">
    <property type="term" value="C:extracellular region"/>
    <property type="evidence" value="ECO:0007669"/>
    <property type="project" value="InterPro"/>
</dbReference>
<dbReference type="Proteomes" id="UP000235828">
    <property type="component" value="Chromosome A"/>
</dbReference>
<dbReference type="Gene3D" id="2.10.10.20">
    <property type="entry name" value="Carbohydrate-binding module superfamily 5/12"/>
    <property type="match status" value="1"/>
</dbReference>
<dbReference type="InterPro" id="IPR036573">
    <property type="entry name" value="CBM_sf_5/12"/>
</dbReference>
<dbReference type="InterPro" id="IPR003610">
    <property type="entry name" value="CBM5/12"/>
</dbReference>
<dbReference type="SUPFAM" id="SSF51055">
    <property type="entry name" value="Carbohydrate binding domain"/>
    <property type="match status" value="2"/>
</dbReference>
<dbReference type="RefSeq" id="WP_102523224.1">
    <property type="nucleotide sequence ID" value="NZ_LT960611.1"/>
</dbReference>
<keyword evidence="1" id="KW-0378">Hydrolase</keyword>
<feature type="signal peptide" evidence="2">
    <location>
        <begin position="1"/>
        <end position="22"/>
    </location>
</feature>
<dbReference type="GO" id="GO:0004553">
    <property type="term" value="F:hydrolase activity, hydrolyzing O-glycosyl compounds"/>
    <property type="evidence" value="ECO:0007669"/>
    <property type="project" value="InterPro"/>
</dbReference>
<dbReference type="OrthoDB" id="5866173at2"/>
<feature type="domain" description="Chitin-binding type-3" evidence="3">
    <location>
        <begin position="137"/>
        <end position="186"/>
    </location>
</feature>
<organism evidence="4 5">
    <name type="scientific">Vibrio tapetis subsp. tapetis</name>
    <dbReference type="NCBI Taxonomy" id="1671868"/>
    <lineage>
        <taxon>Bacteria</taxon>
        <taxon>Pseudomonadati</taxon>
        <taxon>Pseudomonadota</taxon>
        <taxon>Gammaproteobacteria</taxon>
        <taxon>Vibrionales</taxon>
        <taxon>Vibrionaceae</taxon>
        <taxon>Vibrio</taxon>
    </lineage>
</organism>
<feature type="domain" description="Chitin-binding type-3" evidence="3">
    <location>
        <begin position="90"/>
        <end position="130"/>
    </location>
</feature>
<reference evidence="4 5" key="1">
    <citation type="submission" date="2017-10" db="EMBL/GenBank/DDBJ databases">
        <authorList>
            <person name="Banno H."/>
            <person name="Chua N.-H."/>
        </authorList>
    </citation>
    <scope>NUCLEOTIDE SEQUENCE [LARGE SCALE GENOMIC DNA]</scope>
    <source>
        <strain evidence="4">Vibrio tapetis CECT4600</strain>
    </source>
</reference>
<keyword evidence="2" id="KW-0732">Signal</keyword>
<gene>
    <name evidence="4" type="ORF">VTAP4600_A2832</name>
</gene>
<evidence type="ECO:0000256" key="1">
    <source>
        <dbReference type="ARBA" id="ARBA00022801"/>
    </source>
</evidence>
<dbReference type="EMBL" id="LT960611">
    <property type="protein sequence ID" value="SON50798.1"/>
    <property type="molecule type" value="Genomic_DNA"/>
</dbReference>
<evidence type="ECO:0000259" key="3">
    <source>
        <dbReference type="SMART" id="SM00495"/>
    </source>
</evidence>
<proteinExistence type="predicted"/>
<dbReference type="AlphaFoldDB" id="A0A2N8ZFX8"/>
<dbReference type="GO" id="GO:0005975">
    <property type="term" value="P:carbohydrate metabolic process"/>
    <property type="evidence" value="ECO:0007669"/>
    <property type="project" value="InterPro"/>
</dbReference>
<evidence type="ECO:0000256" key="2">
    <source>
        <dbReference type="SAM" id="SignalP"/>
    </source>
</evidence>
<evidence type="ECO:0000313" key="5">
    <source>
        <dbReference type="Proteomes" id="UP000235828"/>
    </source>
</evidence>
<protein>
    <submittedName>
        <fullName evidence="4">Putative Carbohydrate-binding family V/XII protein</fullName>
    </submittedName>
</protein>
<sequence length="193" mass="21730">MKQTLFVALLTTAFGYSSMSLASEVDGHNFSLSKGKPDAGLCQFDVDQGKSFFDAESGKLWACGEAGWVYFESKSSLVCESSPTIDINQYQAWKKRSYTGGAEVSHNGRLYKARHWVNKEPGQTEAWELIDLYVGGPSSWSKLEQYHSGKDSVVYMGHVYKATAWSRNVNPSQEVLKSGWKRWKWVGEFECPE</sequence>
<feature type="chain" id="PRO_5014854206" evidence="2">
    <location>
        <begin position="23"/>
        <end position="193"/>
    </location>
</feature>